<evidence type="ECO:0008006" key="5">
    <source>
        <dbReference type="Google" id="ProtNLM"/>
    </source>
</evidence>
<evidence type="ECO:0000313" key="3">
    <source>
        <dbReference type="EMBL" id="MCT1607171.1"/>
    </source>
</evidence>
<evidence type="ECO:0000313" key="4">
    <source>
        <dbReference type="Proteomes" id="UP001205046"/>
    </source>
</evidence>
<keyword evidence="2" id="KW-0472">Membrane</keyword>
<protein>
    <recommendedName>
        <fullName evidence="5">DUF1524 domain-containing protein</fullName>
    </recommendedName>
</protein>
<gene>
    <name evidence="3" type="ORF">M3B43_07490</name>
</gene>
<proteinExistence type="predicted"/>
<feature type="region of interest" description="Disordered" evidence="1">
    <location>
        <begin position="302"/>
        <end position="339"/>
    </location>
</feature>
<dbReference type="Proteomes" id="UP001205046">
    <property type="component" value="Unassembled WGS sequence"/>
</dbReference>
<feature type="transmembrane region" description="Helical" evidence="2">
    <location>
        <begin position="12"/>
        <end position="35"/>
    </location>
</feature>
<sequence>MGTPEQEGAVRHLLRGFSAALVAGVLAVGLLLGGAEPASAYSRPSEVPNPFQDYSAQDYADALWNLETEVGVRTRDQRTSGDCEVITFEVSDPLGDQPTRTYTHIADDDGWWCSGDDADTLRAELDEKGDSSKNFFHGRPYENTAQRVPYYGSWADVNGNGVTSRTEIHARDLGNSSFTLSGSYWDHYTGQRVNIGTTETHGEHMIPVGHTWPEMQHRSREDRVAYYNDPMNLTSTIGSVNREKSGHTPSEWMPSNEDAWCSYAMTWVHVSAKHEISQYESDIRHLRGILWECLDNELPDHDADTLPQGRSSDLDWPSLPPEEYPLAQAPDGTSPRDMQGKEHYAHAVRLLEREVPVRGVERETRGDCDVQTFTSTHPRTDKRLTLARVISSDNRYCAGSDGDRLRAELEEQAKDSDSFFHGSPLSGQRREYFGYLTQQQDSGLTTRNSVLERDFNQTEWNSTDTGVTGGEFHDPYTGEHHRHTAAETVVDHILPVEHAWIELEHRDADERSAFYNDPKNLLATTRDSQREKAGDGPRNWMPSHEDFQCRYAAAWASTAADYQISLYASDISVLRQSLYHCLTDQG</sequence>
<comment type="caution">
    <text evidence="3">The sequence shown here is derived from an EMBL/GenBank/DDBJ whole genome shotgun (WGS) entry which is preliminary data.</text>
</comment>
<organism evidence="3 4">
    <name type="scientific">Nesterenkonia massiliensis</name>
    <dbReference type="NCBI Taxonomy" id="1232429"/>
    <lineage>
        <taxon>Bacteria</taxon>
        <taxon>Bacillati</taxon>
        <taxon>Actinomycetota</taxon>
        <taxon>Actinomycetes</taxon>
        <taxon>Micrococcales</taxon>
        <taxon>Micrococcaceae</taxon>
        <taxon>Nesterenkonia</taxon>
    </lineage>
</organism>
<keyword evidence="2" id="KW-1133">Transmembrane helix</keyword>
<dbReference type="RefSeq" id="WP_260073177.1">
    <property type="nucleotide sequence ID" value="NZ_JALXMO010000017.1"/>
</dbReference>
<keyword evidence="2" id="KW-0812">Transmembrane</keyword>
<dbReference type="PANTHER" id="PTHR24094">
    <property type="entry name" value="SECRETED PROTEIN"/>
    <property type="match status" value="1"/>
</dbReference>
<dbReference type="PANTHER" id="PTHR24094:SF15">
    <property type="entry name" value="AMP-DEPENDENT SYNTHETASE_LIGASE DOMAIN-CONTAINING PROTEIN-RELATED"/>
    <property type="match status" value="1"/>
</dbReference>
<evidence type="ECO:0000256" key="2">
    <source>
        <dbReference type="SAM" id="Phobius"/>
    </source>
</evidence>
<accession>A0ABT2HR67</accession>
<reference evidence="3 4" key="1">
    <citation type="submission" date="2022-04" db="EMBL/GenBank/DDBJ databases">
        <title>Human microbiome associated bacterial genomes.</title>
        <authorList>
            <person name="Sandstrom S."/>
            <person name="Salamzade R."/>
            <person name="Kalan L.R."/>
        </authorList>
    </citation>
    <scope>NUCLEOTIDE SEQUENCE [LARGE SCALE GENOMIC DNA]</scope>
    <source>
        <strain evidence="4">p3-SID767</strain>
    </source>
</reference>
<evidence type="ECO:0000256" key="1">
    <source>
        <dbReference type="SAM" id="MobiDB-lite"/>
    </source>
</evidence>
<dbReference type="EMBL" id="JALXMO010000017">
    <property type="protein sequence ID" value="MCT1607171.1"/>
    <property type="molecule type" value="Genomic_DNA"/>
</dbReference>
<name>A0ABT2HR67_9MICC</name>
<keyword evidence="4" id="KW-1185">Reference proteome</keyword>